<evidence type="ECO:0000313" key="1">
    <source>
        <dbReference type="EMBL" id="ROR29059.1"/>
    </source>
</evidence>
<protein>
    <submittedName>
        <fullName evidence="1">Uncharacterized protein</fullName>
    </submittedName>
</protein>
<reference evidence="1 2" key="1">
    <citation type="submission" date="2018-11" db="EMBL/GenBank/DDBJ databases">
        <title>Genomic Encyclopedia of Type Strains, Phase IV (KMG-IV): sequencing the most valuable type-strain genomes for metagenomic binning, comparative biology and taxonomic classification.</title>
        <authorList>
            <person name="Goeker M."/>
        </authorList>
    </citation>
    <scope>NUCLEOTIDE SEQUENCE [LARGE SCALE GENOMIC DNA]</scope>
    <source>
        <strain evidence="1 2">DSM 100275</strain>
    </source>
</reference>
<dbReference type="AlphaFoldDB" id="A0A3N1XQW6"/>
<dbReference type="Proteomes" id="UP000276634">
    <property type="component" value="Unassembled WGS sequence"/>
</dbReference>
<proteinExistence type="predicted"/>
<dbReference type="EMBL" id="RJVI01000004">
    <property type="protein sequence ID" value="ROR29059.1"/>
    <property type="molecule type" value="Genomic_DNA"/>
</dbReference>
<feature type="non-terminal residue" evidence="1">
    <location>
        <position position="74"/>
    </location>
</feature>
<accession>A0A3N1XQW6</accession>
<gene>
    <name evidence="1" type="ORF">EDC57_2532</name>
</gene>
<keyword evidence="2" id="KW-1185">Reference proteome</keyword>
<comment type="caution">
    <text evidence="1">The sequence shown here is derived from an EMBL/GenBank/DDBJ whole genome shotgun (WGS) entry which is preliminary data.</text>
</comment>
<evidence type="ECO:0000313" key="2">
    <source>
        <dbReference type="Proteomes" id="UP000276634"/>
    </source>
</evidence>
<name>A0A3N1XQW6_9GAMM</name>
<sequence>MDDQGRPWRGRAPAGAAAVRRVFVAALAALLAVLVLAAYRPATGQAAFHLDDHRNIADNPAVHLREPRLEGLAA</sequence>
<organism evidence="1 2">
    <name type="scientific">Inmirania thermothiophila</name>
    <dbReference type="NCBI Taxonomy" id="1750597"/>
    <lineage>
        <taxon>Bacteria</taxon>
        <taxon>Pseudomonadati</taxon>
        <taxon>Pseudomonadota</taxon>
        <taxon>Gammaproteobacteria</taxon>
        <taxon>Chromatiales</taxon>
        <taxon>Ectothiorhodospiraceae</taxon>
        <taxon>Inmirania</taxon>
    </lineage>
</organism>